<comment type="function">
    <text evidence="8">Transfers a GMP moiety from GTP to Mo-molybdopterin (Mo-MPT) cofactor (Moco or molybdenum cofactor) to form Mo-molybdopterin guanine dinucleotide (Mo-MGD) cofactor.</text>
</comment>
<evidence type="ECO:0000313" key="10">
    <source>
        <dbReference type="EMBL" id="QNO49362.1"/>
    </source>
</evidence>
<dbReference type="HAMAP" id="MF_00316">
    <property type="entry name" value="MobA"/>
    <property type="match status" value="1"/>
</dbReference>
<dbReference type="AlphaFoldDB" id="A0A7G9YMX8"/>
<comment type="catalytic activity">
    <reaction evidence="8">
        <text>Mo-molybdopterin + GTP + H(+) = Mo-molybdopterin guanine dinucleotide + diphosphate</text>
        <dbReference type="Rhea" id="RHEA:34243"/>
        <dbReference type="ChEBI" id="CHEBI:15378"/>
        <dbReference type="ChEBI" id="CHEBI:33019"/>
        <dbReference type="ChEBI" id="CHEBI:37565"/>
        <dbReference type="ChEBI" id="CHEBI:71302"/>
        <dbReference type="ChEBI" id="CHEBI:71310"/>
        <dbReference type="EC" id="2.7.7.77"/>
    </reaction>
</comment>
<evidence type="ECO:0000256" key="1">
    <source>
        <dbReference type="ARBA" id="ARBA00022490"/>
    </source>
</evidence>
<comment type="domain">
    <text evidence="8">The N-terminal domain determines nucleotide recognition and specific binding, while the C-terminal domain determines the specific binding to the target protein.</text>
</comment>
<dbReference type="InterPro" id="IPR013482">
    <property type="entry name" value="Molybde_CF_guanTrfase"/>
</dbReference>
<feature type="domain" description="MobA-like NTP transferase" evidence="9">
    <location>
        <begin position="4"/>
        <end position="161"/>
    </location>
</feature>
<keyword evidence="7 8" id="KW-0501">Molybdenum cofactor biosynthesis</keyword>
<dbReference type="Gene3D" id="3.90.550.10">
    <property type="entry name" value="Spore Coat Polysaccharide Biosynthesis Protein SpsA, Chain A"/>
    <property type="match status" value="1"/>
</dbReference>
<gene>
    <name evidence="8 10" type="primary">mobA</name>
    <name evidence="10" type="ORF">ICHGDBFH_00017</name>
</gene>
<dbReference type="GO" id="GO:0046872">
    <property type="term" value="F:metal ion binding"/>
    <property type="evidence" value="ECO:0007669"/>
    <property type="project" value="UniProtKB-KW"/>
</dbReference>
<dbReference type="SUPFAM" id="SSF53448">
    <property type="entry name" value="Nucleotide-diphospho-sugar transferases"/>
    <property type="match status" value="1"/>
</dbReference>
<dbReference type="EC" id="2.7.7.77" evidence="8"/>
<evidence type="ECO:0000256" key="7">
    <source>
        <dbReference type="ARBA" id="ARBA00023150"/>
    </source>
</evidence>
<dbReference type="PANTHER" id="PTHR19136:SF81">
    <property type="entry name" value="MOLYBDENUM COFACTOR GUANYLYLTRANSFERASE"/>
    <property type="match status" value="1"/>
</dbReference>
<dbReference type="GO" id="GO:0005525">
    <property type="term" value="F:GTP binding"/>
    <property type="evidence" value="ECO:0007669"/>
    <property type="project" value="UniProtKB-UniRule"/>
</dbReference>
<evidence type="ECO:0000256" key="8">
    <source>
        <dbReference type="HAMAP-Rule" id="MF_00316"/>
    </source>
</evidence>
<comment type="similarity">
    <text evidence="8">Belongs to the MobA family.</text>
</comment>
<feature type="binding site" evidence="8">
    <location>
        <position position="101"/>
    </location>
    <ligand>
        <name>Mg(2+)</name>
        <dbReference type="ChEBI" id="CHEBI:18420"/>
    </ligand>
</feature>
<evidence type="ECO:0000259" key="9">
    <source>
        <dbReference type="Pfam" id="PF12804"/>
    </source>
</evidence>
<protein>
    <recommendedName>
        <fullName evidence="8">Probable molybdenum cofactor guanylyltransferase</fullName>
        <shortName evidence="8">MoCo guanylyltransferase</shortName>
        <ecNumber evidence="8">2.7.7.77</ecNumber>
    </recommendedName>
    <alternativeName>
        <fullName evidence="8">GTP:molybdopterin guanylyltransferase</fullName>
    </alternativeName>
    <alternativeName>
        <fullName evidence="8">Mo-MPT guanylyltransferase</fullName>
    </alternativeName>
    <alternativeName>
        <fullName evidence="8">Molybdopterin guanylyltransferase</fullName>
    </alternativeName>
    <alternativeName>
        <fullName evidence="8">Molybdopterin-guanine dinucleotide synthase</fullName>
        <shortName evidence="8">MGD synthase</shortName>
    </alternativeName>
</protein>
<sequence>MRTGIILCGGRSRRFGKDKALLTIDGVPMVRRMAGRISQVVDEIIIAARDSVQRESLAAISAIPDGAEIVCDPVKGYGPVAGILAGLSASKSEYSICLACDLPYVNPDVIDALFGCAEANNSDVAIPKHPNGILEPLHAVYGRSMVGACRDAMGRGEHTIRGAMSLLDDVLFVPVESLRRFDPDLRTFLNVNYPEDLGVMA</sequence>
<feature type="binding site" evidence="8">
    <location>
        <position position="72"/>
    </location>
    <ligand>
        <name>GTP</name>
        <dbReference type="ChEBI" id="CHEBI:37565"/>
    </ligand>
</feature>
<keyword evidence="2 8" id="KW-0808">Transferase</keyword>
<feature type="binding site" evidence="8">
    <location>
        <begin position="7"/>
        <end position="9"/>
    </location>
    <ligand>
        <name>GTP</name>
        <dbReference type="ChEBI" id="CHEBI:37565"/>
    </ligand>
</feature>
<comment type="cofactor">
    <cofactor evidence="8">
        <name>Mg(2+)</name>
        <dbReference type="ChEBI" id="CHEBI:18420"/>
    </cofactor>
</comment>
<comment type="caution">
    <text evidence="8">Lacks conserved residue(s) required for the propagation of feature annotation.</text>
</comment>
<evidence type="ECO:0000256" key="4">
    <source>
        <dbReference type="ARBA" id="ARBA00022741"/>
    </source>
</evidence>
<dbReference type="Pfam" id="PF12804">
    <property type="entry name" value="NTP_transf_3"/>
    <property type="match status" value="1"/>
</dbReference>
<dbReference type="InterPro" id="IPR029044">
    <property type="entry name" value="Nucleotide-diphossugar_trans"/>
</dbReference>
<evidence type="ECO:0000256" key="2">
    <source>
        <dbReference type="ARBA" id="ARBA00022679"/>
    </source>
</evidence>
<proteinExistence type="inferred from homology"/>
<keyword evidence="10" id="KW-0548">Nucleotidyltransferase</keyword>
<feature type="binding site" evidence="8">
    <location>
        <position position="19"/>
    </location>
    <ligand>
        <name>GTP</name>
        <dbReference type="ChEBI" id="CHEBI:37565"/>
    </ligand>
</feature>
<keyword evidence="6 8" id="KW-0342">GTP-binding</keyword>
<dbReference type="GO" id="GO:0061603">
    <property type="term" value="F:molybdenum cofactor guanylyltransferase activity"/>
    <property type="evidence" value="ECO:0007669"/>
    <property type="project" value="UniProtKB-EC"/>
</dbReference>
<keyword evidence="3 8" id="KW-0479">Metal-binding</keyword>
<dbReference type="PANTHER" id="PTHR19136">
    <property type="entry name" value="MOLYBDENUM COFACTOR GUANYLYLTRANSFERASE"/>
    <property type="match status" value="1"/>
</dbReference>
<keyword evidence="1 8" id="KW-0963">Cytoplasm</keyword>
<evidence type="ECO:0000256" key="5">
    <source>
        <dbReference type="ARBA" id="ARBA00022842"/>
    </source>
</evidence>
<organism evidence="10">
    <name type="scientific">Candidatus Methanogaster sp. ANME-2c ERB4</name>
    <dbReference type="NCBI Taxonomy" id="2759911"/>
    <lineage>
        <taxon>Archaea</taxon>
        <taxon>Methanobacteriati</taxon>
        <taxon>Methanobacteriota</taxon>
        <taxon>Stenosarchaea group</taxon>
        <taxon>Methanomicrobia</taxon>
        <taxon>Methanosarcinales</taxon>
        <taxon>ANME-2 cluster</taxon>
        <taxon>Candidatus Methanogasteraceae</taxon>
        <taxon>Candidatus Methanogaster</taxon>
    </lineage>
</organism>
<dbReference type="EMBL" id="MT631378">
    <property type="protein sequence ID" value="QNO49362.1"/>
    <property type="molecule type" value="Genomic_DNA"/>
</dbReference>
<keyword evidence="4 8" id="KW-0547">Nucleotide-binding</keyword>
<feature type="binding site" evidence="8">
    <location>
        <position position="101"/>
    </location>
    <ligand>
        <name>GTP</name>
        <dbReference type="ChEBI" id="CHEBI:37565"/>
    </ligand>
</feature>
<name>A0A7G9YMX8_9EURY</name>
<dbReference type="GO" id="GO:0006777">
    <property type="term" value="P:Mo-molybdopterin cofactor biosynthetic process"/>
    <property type="evidence" value="ECO:0007669"/>
    <property type="project" value="UniProtKB-KW"/>
</dbReference>
<evidence type="ECO:0000256" key="6">
    <source>
        <dbReference type="ARBA" id="ARBA00023134"/>
    </source>
</evidence>
<keyword evidence="5 8" id="KW-0460">Magnesium</keyword>
<dbReference type="CDD" id="cd02503">
    <property type="entry name" value="MobA"/>
    <property type="match status" value="1"/>
</dbReference>
<comment type="subcellular location">
    <subcellularLocation>
        <location evidence="8">Cytoplasm</location>
    </subcellularLocation>
</comment>
<dbReference type="GO" id="GO:0005737">
    <property type="term" value="C:cytoplasm"/>
    <property type="evidence" value="ECO:0007669"/>
    <property type="project" value="UniProtKB-SubCell"/>
</dbReference>
<reference evidence="10" key="1">
    <citation type="submission" date="2020-06" db="EMBL/GenBank/DDBJ databases">
        <title>Unique genomic features of the anaerobic methanotrophic archaea.</title>
        <authorList>
            <person name="Chadwick G.L."/>
            <person name="Skennerton C.T."/>
            <person name="Laso-Perez R."/>
            <person name="Leu A.O."/>
            <person name="Speth D.R."/>
            <person name="Yu H."/>
            <person name="Morgan-Lang C."/>
            <person name="Hatzenpichler R."/>
            <person name="Goudeau D."/>
            <person name="Malmstrom R."/>
            <person name="Brazelton W.J."/>
            <person name="Woyke T."/>
            <person name="Hallam S.J."/>
            <person name="Tyson G.W."/>
            <person name="Wegener G."/>
            <person name="Boetius A."/>
            <person name="Orphan V."/>
        </authorList>
    </citation>
    <scope>NUCLEOTIDE SEQUENCE</scope>
</reference>
<dbReference type="InterPro" id="IPR025877">
    <property type="entry name" value="MobA-like_NTP_Trfase"/>
</dbReference>
<accession>A0A7G9YMX8</accession>
<evidence type="ECO:0000256" key="3">
    <source>
        <dbReference type="ARBA" id="ARBA00022723"/>
    </source>
</evidence>